<keyword evidence="4 8" id="KW-0732">Signal</keyword>
<dbReference type="AlphaFoldDB" id="A0A3N4I4R9"/>
<dbReference type="PANTHER" id="PTHR34992:SF1">
    <property type="entry name" value="COPPER ACQUISITION FACTOR BIM1-LIKE DOMAIN-CONTAINING PROTEIN"/>
    <property type="match status" value="1"/>
</dbReference>
<dbReference type="InterPro" id="IPR046936">
    <property type="entry name" value="BIM1-like"/>
</dbReference>
<evidence type="ECO:0000256" key="4">
    <source>
        <dbReference type="ARBA" id="ARBA00022729"/>
    </source>
</evidence>
<evidence type="ECO:0000256" key="8">
    <source>
        <dbReference type="SAM" id="SignalP"/>
    </source>
</evidence>
<gene>
    <name evidence="10" type="ORF">BJ508DRAFT_417422</name>
</gene>
<comment type="subcellular location">
    <subcellularLocation>
        <location evidence="1">Cell membrane</location>
        <topology evidence="1">Lipid-anchor</topology>
        <topology evidence="1">GPI-anchor</topology>
    </subcellularLocation>
</comment>
<feature type="signal peptide" evidence="8">
    <location>
        <begin position="1"/>
        <end position="17"/>
    </location>
</feature>
<evidence type="ECO:0000256" key="6">
    <source>
        <dbReference type="ARBA" id="ARBA00023180"/>
    </source>
</evidence>
<name>A0A3N4I4R9_ASCIM</name>
<protein>
    <recommendedName>
        <fullName evidence="9">Copper acquisition factor BIM1-like domain-containing protein</fullName>
    </recommendedName>
</protein>
<dbReference type="InterPro" id="IPR046530">
    <property type="entry name" value="BIM1-like_dom"/>
</dbReference>
<dbReference type="STRING" id="1160509.A0A3N4I4R9"/>
<dbReference type="OrthoDB" id="2146436at2759"/>
<dbReference type="Pfam" id="PF20238">
    <property type="entry name" value="BIM1-like_dom"/>
    <property type="match status" value="1"/>
</dbReference>
<evidence type="ECO:0000256" key="2">
    <source>
        <dbReference type="ARBA" id="ARBA00022475"/>
    </source>
</evidence>
<evidence type="ECO:0000256" key="5">
    <source>
        <dbReference type="ARBA" id="ARBA00023136"/>
    </source>
</evidence>
<keyword evidence="11" id="KW-1185">Reference proteome</keyword>
<evidence type="ECO:0000259" key="9">
    <source>
        <dbReference type="Pfam" id="PF20238"/>
    </source>
</evidence>
<keyword evidence="5" id="KW-0472">Membrane</keyword>
<dbReference type="EMBL" id="ML119736">
    <property type="protein sequence ID" value="RPA76844.1"/>
    <property type="molecule type" value="Genomic_DNA"/>
</dbReference>
<evidence type="ECO:0000313" key="10">
    <source>
        <dbReference type="EMBL" id="RPA76844.1"/>
    </source>
</evidence>
<feature type="domain" description="Copper acquisition factor BIM1-like" evidence="9">
    <location>
        <begin position="16"/>
        <end position="179"/>
    </location>
</feature>
<organism evidence="10 11">
    <name type="scientific">Ascobolus immersus RN42</name>
    <dbReference type="NCBI Taxonomy" id="1160509"/>
    <lineage>
        <taxon>Eukaryota</taxon>
        <taxon>Fungi</taxon>
        <taxon>Dikarya</taxon>
        <taxon>Ascomycota</taxon>
        <taxon>Pezizomycotina</taxon>
        <taxon>Pezizomycetes</taxon>
        <taxon>Pezizales</taxon>
        <taxon>Ascobolaceae</taxon>
        <taxon>Ascobolus</taxon>
    </lineage>
</organism>
<keyword evidence="7" id="KW-0449">Lipoprotein</keyword>
<dbReference type="CDD" id="cd21176">
    <property type="entry name" value="LPMO_auxiliary-like"/>
    <property type="match status" value="1"/>
</dbReference>
<reference evidence="10 11" key="1">
    <citation type="journal article" date="2018" name="Nat. Ecol. Evol.">
        <title>Pezizomycetes genomes reveal the molecular basis of ectomycorrhizal truffle lifestyle.</title>
        <authorList>
            <person name="Murat C."/>
            <person name="Payen T."/>
            <person name="Noel B."/>
            <person name="Kuo A."/>
            <person name="Morin E."/>
            <person name="Chen J."/>
            <person name="Kohler A."/>
            <person name="Krizsan K."/>
            <person name="Balestrini R."/>
            <person name="Da Silva C."/>
            <person name="Montanini B."/>
            <person name="Hainaut M."/>
            <person name="Levati E."/>
            <person name="Barry K.W."/>
            <person name="Belfiori B."/>
            <person name="Cichocki N."/>
            <person name="Clum A."/>
            <person name="Dockter R.B."/>
            <person name="Fauchery L."/>
            <person name="Guy J."/>
            <person name="Iotti M."/>
            <person name="Le Tacon F."/>
            <person name="Lindquist E.A."/>
            <person name="Lipzen A."/>
            <person name="Malagnac F."/>
            <person name="Mello A."/>
            <person name="Molinier V."/>
            <person name="Miyauchi S."/>
            <person name="Poulain J."/>
            <person name="Riccioni C."/>
            <person name="Rubini A."/>
            <person name="Sitrit Y."/>
            <person name="Splivallo R."/>
            <person name="Traeger S."/>
            <person name="Wang M."/>
            <person name="Zifcakova L."/>
            <person name="Wipf D."/>
            <person name="Zambonelli A."/>
            <person name="Paolocci F."/>
            <person name="Nowrousian M."/>
            <person name="Ottonello S."/>
            <person name="Baldrian P."/>
            <person name="Spatafora J.W."/>
            <person name="Henrissat B."/>
            <person name="Nagy L.G."/>
            <person name="Aury J.M."/>
            <person name="Wincker P."/>
            <person name="Grigoriev I.V."/>
            <person name="Bonfante P."/>
            <person name="Martin F.M."/>
        </authorList>
    </citation>
    <scope>NUCLEOTIDE SEQUENCE [LARGE SCALE GENOMIC DNA]</scope>
    <source>
        <strain evidence="10 11">RN42</strain>
    </source>
</reference>
<evidence type="ECO:0000256" key="3">
    <source>
        <dbReference type="ARBA" id="ARBA00022622"/>
    </source>
</evidence>
<accession>A0A3N4I4R9</accession>
<dbReference type="Proteomes" id="UP000275078">
    <property type="component" value="Unassembled WGS sequence"/>
</dbReference>
<dbReference type="GO" id="GO:0098552">
    <property type="term" value="C:side of membrane"/>
    <property type="evidence" value="ECO:0007669"/>
    <property type="project" value="UniProtKB-KW"/>
</dbReference>
<keyword evidence="2" id="KW-1003">Cell membrane</keyword>
<keyword evidence="3" id="KW-0336">GPI-anchor</keyword>
<evidence type="ECO:0000256" key="7">
    <source>
        <dbReference type="ARBA" id="ARBA00023288"/>
    </source>
</evidence>
<sequence length="259" mass="28660">MHIITLTLLLLVPLASATFNLTYPPRRSLTYVPKGTERIRNVTAYPYSGLARPCGPSPPSTRRTPFSLRGGSPLEFVTYYDRSTVRVDIALVKNATGENLEDWIRAVPAFFLYGQGGFCWDPFVPVSSAWVKRVKNGTEATIMVVVTEGDSVMEEYSCADVVLVDEVEYEWALSCRNDTDVMASDWIFPVDEKTGKMVDRRKEVDEEWQKKFNASGKYGRNGLNEAGSGAGSFGGHWHVGNLMVSSLVVVGVAFWGLGI</sequence>
<feature type="chain" id="PRO_5017925477" description="Copper acquisition factor BIM1-like domain-containing protein" evidence="8">
    <location>
        <begin position="18"/>
        <end position="259"/>
    </location>
</feature>
<dbReference type="PANTHER" id="PTHR34992">
    <property type="entry name" value="HYPHAL ANASTAMOSIS-7 PROTEIN"/>
    <property type="match status" value="1"/>
</dbReference>
<dbReference type="GO" id="GO:0005886">
    <property type="term" value="C:plasma membrane"/>
    <property type="evidence" value="ECO:0007669"/>
    <property type="project" value="UniProtKB-SubCell"/>
</dbReference>
<evidence type="ECO:0000313" key="11">
    <source>
        <dbReference type="Proteomes" id="UP000275078"/>
    </source>
</evidence>
<evidence type="ECO:0000256" key="1">
    <source>
        <dbReference type="ARBA" id="ARBA00004609"/>
    </source>
</evidence>
<keyword evidence="6" id="KW-0325">Glycoprotein</keyword>
<proteinExistence type="predicted"/>